<protein>
    <recommendedName>
        <fullName evidence="4">Anti-anti-sigma factor</fullName>
    </recommendedName>
</protein>
<dbReference type="RefSeq" id="WP_143086961.1">
    <property type="nucleotide sequence ID" value="NZ_FOFT01000017.1"/>
</dbReference>
<organism evidence="2 3">
    <name type="scientific">Lentzea flaviverrucosa</name>
    <dbReference type="NCBI Taxonomy" id="200379"/>
    <lineage>
        <taxon>Bacteria</taxon>
        <taxon>Bacillati</taxon>
        <taxon>Actinomycetota</taxon>
        <taxon>Actinomycetes</taxon>
        <taxon>Pseudonocardiales</taxon>
        <taxon>Pseudonocardiaceae</taxon>
        <taxon>Lentzea</taxon>
    </lineage>
</organism>
<sequence>MPDLDDPAKSASANAVEVTGPDAEGSVTVRARGVVDAAAFAAALARTGDPETSTVVVDLLEVDSFSMEAASALLSHQRAVSRAMTPNRRLLLRPSPAVIRKLDLLGLTAVLLGNSESAK</sequence>
<evidence type="ECO:0008006" key="4">
    <source>
        <dbReference type="Google" id="ProtNLM"/>
    </source>
</evidence>
<dbReference type="Gene3D" id="3.30.750.24">
    <property type="entry name" value="STAS domain"/>
    <property type="match status" value="1"/>
</dbReference>
<keyword evidence="3" id="KW-1185">Reference proteome</keyword>
<name>A0A1H9XSG8_9PSEU</name>
<evidence type="ECO:0000313" key="3">
    <source>
        <dbReference type="Proteomes" id="UP000199028"/>
    </source>
</evidence>
<dbReference type="Proteomes" id="UP000199028">
    <property type="component" value="Unassembled WGS sequence"/>
</dbReference>
<feature type="region of interest" description="Disordered" evidence="1">
    <location>
        <begin position="1"/>
        <end position="22"/>
    </location>
</feature>
<gene>
    <name evidence="2" type="ORF">SAMN05216195_11771</name>
</gene>
<dbReference type="SUPFAM" id="SSF52091">
    <property type="entry name" value="SpoIIaa-like"/>
    <property type="match status" value="1"/>
</dbReference>
<evidence type="ECO:0000313" key="2">
    <source>
        <dbReference type="EMBL" id="SES49102.1"/>
    </source>
</evidence>
<accession>A0A1H9XSG8</accession>
<proteinExistence type="predicted"/>
<dbReference type="InterPro" id="IPR036513">
    <property type="entry name" value="STAS_dom_sf"/>
</dbReference>
<dbReference type="AlphaFoldDB" id="A0A1H9XSG8"/>
<evidence type="ECO:0000256" key="1">
    <source>
        <dbReference type="SAM" id="MobiDB-lite"/>
    </source>
</evidence>
<dbReference type="EMBL" id="FOFT01000017">
    <property type="protein sequence ID" value="SES49102.1"/>
    <property type="molecule type" value="Genomic_DNA"/>
</dbReference>
<reference evidence="3" key="1">
    <citation type="submission" date="2016-10" db="EMBL/GenBank/DDBJ databases">
        <authorList>
            <person name="Varghese N."/>
            <person name="Submissions S."/>
        </authorList>
    </citation>
    <scope>NUCLEOTIDE SEQUENCE [LARGE SCALE GENOMIC DNA]</scope>
    <source>
        <strain evidence="3">CGMCC 4.578</strain>
    </source>
</reference>